<dbReference type="EMBL" id="JAGPYM010000003">
    <property type="protein sequence ID" value="KAH6896705.1"/>
    <property type="molecule type" value="Genomic_DNA"/>
</dbReference>
<proteinExistence type="predicted"/>
<organism evidence="14 15">
    <name type="scientific">Thelonectria olida</name>
    <dbReference type="NCBI Taxonomy" id="1576542"/>
    <lineage>
        <taxon>Eukaryota</taxon>
        <taxon>Fungi</taxon>
        <taxon>Dikarya</taxon>
        <taxon>Ascomycota</taxon>
        <taxon>Pezizomycotina</taxon>
        <taxon>Sordariomycetes</taxon>
        <taxon>Hypocreomycetidae</taxon>
        <taxon>Hypocreales</taxon>
        <taxon>Nectriaceae</taxon>
        <taxon>Thelonectria</taxon>
    </lineage>
</organism>
<evidence type="ECO:0000313" key="14">
    <source>
        <dbReference type="EMBL" id="KAH6896705.1"/>
    </source>
</evidence>
<evidence type="ECO:0000259" key="12">
    <source>
        <dbReference type="PROSITE" id="PS50031"/>
    </source>
</evidence>
<feature type="compositionally biased region" description="Low complexity" evidence="11">
    <location>
        <begin position="177"/>
        <end position="192"/>
    </location>
</feature>
<keyword evidence="7" id="KW-0175">Coiled coil</keyword>
<keyword evidence="6" id="KW-0967">Endosome</keyword>
<keyword evidence="8" id="KW-0009">Actin-binding</keyword>
<dbReference type="GO" id="GO:0003779">
    <property type="term" value="F:actin binding"/>
    <property type="evidence" value="ECO:0007669"/>
    <property type="project" value="UniProtKB-KW"/>
</dbReference>
<evidence type="ECO:0000256" key="10">
    <source>
        <dbReference type="ARBA" id="ARBA00025194"/>
    </source>
</evidence>
<dbReference type="SUPFAM" id="SSF47473">
    <property type="entry name" value="EF-hand"/>
    <property type="match status" value="1"/>
</dbReference>
<reference evidence="14 15" key="1">
    <citation type="journal article" date="2021" name="Nat. Commun.">
        <title>Genetic determinants of endophytism in the Arabidopsis root mycobiome.</title>
        <authorList>
            <person name="Mesny F."/>
            <person name="Miyauchi S."/>
            <person name="Thiergart T."/>
            <person name="Pickel B."/>
            <person name="Atanasova L."/>
            <person name="Karlsson M."/>
            <person name="Huettel B."/>
            <person name="Barry K.W."/>
            <person name="Haridas S."/>
            <person name="Chen C."/>
            <person name="Bauer D."/>
            <person name="Andreopoulos W."/>
            <person name="Pangilinan J."/>
            <person name="LaButti K."/>
            <person name="Riley R."/>
            <person name="Lipzen A."/>
            <person name="Clum A."/>
            <person name="Drula E."/>
            <person name="Henrissat B."/>
            <person name="Kohler A."/>
            <person name="Grigoriev I.V."/>
            <person name="Martin F.M."/>
            <person name="Hacquard S."/>
        </authorList>
    </citation>
    <scope>NUCLEOTIDE SEQUENCE [LARGE SCALE GENOMIC DNA]</scope>
    <source>
        <strain evidence="14 15">MPI-CAGE-CH-0241</strain>
    </source>
</reference>
<keyword evidence="15" id="KW-1185">Reference proteome</keyword>
<evidence type="ECO:0000259" key="13">
    <source>
        <dbReference type="PROSITE" id="PS50222"/>
    </source>
</evidence>
<dbReference type="Gene3D" id="1.10.238.10">
    <property type="entry name" value="EF-hand"/>
    <property type="match status" value="1"/>
</dbReference>
<name>A0A9P8WD14_9HYPO</name>
<dbReference type="Proteomes" id="UP000777438">
    <property type="component" value="Unassembled WGS sequence"/>
</dbReference>
<dbReference type="PANTHER" id="PTHR11216:SF174">
    <property type="entry name" value="GH06923P"/>
    <property type="match status" value="1"/>
</dbReference>
<dbReference type="AlphaFoldDB" id="A0A9P8WD14"/>
<keyword evidence="9" id="KW-0206">Cytoskeleton</keyword>
<dbReference type="GO" id="GO:0010008">
    <property type="term" value="C:endosome membrane"/>
    <property type="evidence" value="ECO:0007669"/>
    <property type="project" value="UniProtKB-SubCell"/>
</dbReference>
<evidence type="ECO:0000256" key="4">
    <source>
        <dbReference type="ARBA" id="ARBA00011159"/>
    </source>
</evidence>
<accession>A0A9P8WD14</accession>
<keyword evidence="9" id="KW-0963">Cytoplasm</keyword>
<dbReference type="GO" id="GO:0030479">
    <property type="term" value="C:actin cortical patch"/>
    <property type="evidence" value="ECO:0007669"/>
    <property type="project" value="UniProtKB-SubCell"/>
</dbReference>
<feature type="domain" description="EF-hand" evidence="13">
    <location>
        <begin position="58"/>
        <end position="93"/>
    </location>
</feature>
<dbReference type="Pfam" id="PF12763">
    <property type="entry name" value="EH"/>
    <property type="match status" value="1"/>
</dbReference>
<feature type="region of interest" description="Disordered" evidence="11">
    <location>
        <begin position="177"/>
        <end position="196"/>
    </location>
</feature>
<dbReference type="InterPro" id="IPR002048">
    <property type="entry name" value="EF_hand_dom"/>
</dbReference>
<dbReference type="InterPro" id="IPR000261">
    <property type="entry name" value="EH_dom"/>
</dbReference>
<evidence type="ECO:0000256" key="8">
    <source>
        <dbReference type="ARBA" id="ARBA00023203"/>
    </source>
</evidence>
<dbReference type="OrthoDB" id="524326at2759"/>
<evidence type="ECO:0000256" key="1">
    <source>
        <dbReference type="ARBA" id="ARBA00004125"/>
    </source>
</evidence>
<comment type="subcellular location">
    <subcellularLocation>
        <location evidence="3">Cell membrane</location>
        <topology evidence="3">Peripheral membrane protein</topology>
        <orientation evidence="3">Cytoplasmic side</orientation>
    </subcellularLocation>
    <subcellularLocation>
        <location evidence="2">Cytoplasm</location>
        <location evidence="2">Cytoskeleton</location>
        <location evidence="2">Actin patch</location>
    </subcellularLocation>
    <subcellularLocation>
        <location evidence="1">Endosome membrane</location>
        <topology evidence="1">Peripheral membrane protein</topology>
        <orientation evidence="1">Cytoplasmic side</orientation>
    </subcellularLocation>
</comment>
<evidence type="ECO:0000313" key="15">
    <source>
        <dbReference type="Proteomes" id="UP000777438"/>
    </source>
</evidence>
<comment type="caution">
    <text evidence="14">The sequence shown here is derived from an EMBL/GenBank/DDBJ whole genome shotgun (WGS) entry which is preliminary data.</text>
</comment>
<comment type="function">
    <text evidence="10">Component of the PAN1 actin cytoskeleton-regulatory complex required for the internalization of endosomes during actin-coupled endocytosis. The complex links the site of endocytosis to the cell membrane-associated actin cytoskeleton. Mediates uptake of external molecules and vacuolar degradation of plasma membrane proteins. Plays a role in the proper organization of the cell membrane-associated actin cytoskeleton and promotes its destabilization.</text>
</comment>
<protein>
    <submittedName>
        <fullName evidence="14">Uncharacterized protein</fullName>
    </submittedName>
</protein>
<evidence type="ECO:0000256" key="5">
    <source>
        <dbReference type="ARBA" id="ARBA00022583"/>
    </source>
</evidence>
<evidence type="ECO:0000256" key="11">
    <source>
        <dbReference type="SAM" id="MobiDB-lite"/>
    </source>
</evidence>
<dbReference type="GO" id="GO:0005509">
    <property type="term" value="F:calcium ion binding"/>
    <property type="evidence" value="ECO:0007669"/>
    <property type="project" value="InterPro"/>
</dbReference>
<dbReference type="CDD" id="cd00052">
    <property type="entry name" value="EH"/>
    <property type="match status" value="1"/>
</dbReference>
<evidence type="ECO:0000256" key="6">
    <source>
        <dbReference type="ARBA" id="ARBA00022753"/>
    </source>
</evidence>
<sequence>MANGFFGYQPLTELPGCTSHPPPPAARSRYEKQFYAECGGKPYLTGIEAAAVFFSSGLSKSDLSRIWDDTDRNKDGHFDKEEFIQAMWLIELHTGRVGQSGGSTNSVPSTALPPAELQAGDVSHSIAVSQTSQYRYAPVPPPPPYSQLQGHVPPLYHTPVSLNNPASEYAIQHIQSIQNPQQPQQSQASPIPNRTGPESIEISVALTCQGCGNGLCPNDSVYRPLLNSTAFSYFCTNCHKSNKCPPAATLVNLVAGQQITSRKKKSTTCDGCWRDIKKDEMTWFCKKKLCDKDLCRKCWGKKKRHCKHAAQGHVEMMKLGERGERDTWDVDDVLGTIGDFAVSLV</sequence>
<dbReference type="GO" id="GO:0005886">
    <property type="term" value="C:plasma membrane"/>
    <property type="evidence" value="ECO:0007669"/>
    <property type="project" value="UniProtKB-SubCell"/>
</dbReference>
<gene>
    <name evidence="14" type="ORF">B0T10DRAFT_454604</name>
</gene>
<dbReference type="GO" id="GO:0016197">
    <property type="term" value="P:endosomal transport"/>
    <property type="evidence" value="ECO:0007669"/>
    <property type="project" value="TreeGrafter"/>
</dbReference>
<keyword evidence="5" id="KW-0254">Endocytosis</keyword>
<evidence type="ECO:0000256" key="2">
    <source>
        <dbReference type="ARBA" id="ARBA00004134"/>
    </source>
</evidence>
<feature type="domain" description="EH" evidence="12">
    <location>
        <begin position="26"/>
        <end position="118"/>
    </location>
</feature>
<evidence type="ECO:0000256" key="3">
    <source>
        <dbReference type="ARBA" id="ARBA00004413"/>
    </source>
</evidence>
<evidence type="ECO:0000256" key="7">
    <source>
        <dbReference type="ARBA" id="ARBA00023054"/>
    </source>
</evidence>
<dbReference type="GO" id="GO:0006897">
    <property type="term" value="P:endocytosis"/>
    <property type="evidence" value="ECO:0007669"/>
    <property type="project" value="UniProtKB-KW"/>
</dbReference>
<dbReference type="PROSITE" id="PS50222">
    <property type="entry name" value="EF_HAND_2"/>
    <property type="match status" value="1"/>
</dbReference>
<dbReference type="SMART" id="SM00027">
    <property type="entry name" value="EH"/>
    <property type="match status" value="1"/>
</dbReference>
<dbReference type="PROSITE" id="PS50031">
    <property type="entry name" value="EH"/>
    <property type="match status" value="1"/>
</dbReference>
<dbReference type="PANTHER" id="PTHR11216">
    <property type="entry name" value="EH DOMAIN"/>
    <property type="match status" value="1"/>
</dbReference>
<dbReference type="InterPro" id="IPR011992">
    <property type="entry name" value="EF-hand-dom_pair"/>
</dbReference>
<comment type="subunit">
    <text evidence="4">Component of the PAN1 actin cytoskeleton-regulatory complex.</text>
</comment>
<evidence type="ECO:0000256" key="9">
    <source>
        <dbReference type="ARBA" id="ARBA00023212"/>
    </source>
</evidence>